<dbReference type="AlphaFoldDB" id="A0A7S2XFP5"/>
<feature type="transmembrane region" description="Helical" evidence="5">
    <location>
        <begin position="140"/>
        <end position="161"/>
    </location>
</feature>
<sequence>MKPNGSIQEAIALKDSEAPAKPAMWKVHLALLSAQIMFGAGSVVGKLGTHRANPVLFALVRDGMAGPILCLLAYAKDRALPQMKHLWWFTVTGAFIFLSQVCFIVGLKLSNAVIGSAWQPSQSIMVTAIAIAIGRERATFFKISGILLAFGGALFIVLYGADFEAGSSELSGNILYFINCLGTALYIICSKPMFSVYPSMSITAWSYISAAIMIVITALVVNTVPEMYNFLCDDCPAGSQWHVPPNAWYALIYWILFTSVACYILLTWANQHADASMVLAYTPVQPATSALLSFVIIQTGLSSELQEPGYNALGIIGIFLGLALVIHDSRRAQQPQGLPYKNVSSFDTFQTGEHDRESKGEQYAVAKHISG</sequence>
<evidence type="ECO:0000256" key="4">
    <source>
        <dbReference type="ARBA" id="ARBA00023136"/>
    </source>
</evidence>
<dbReference type="EMBL" id="HBHP01030093">
    <property type="protein sequence ID" value="CAD9774560.1"/>
    <property type="molecule type" value="Transcribed_RNA"/>
</dbReference>
<name>A0A7S2XFP5_9EUKA</name>
<dbReference type="InterPro" id="IPR037185">
    <property type="entry name" value="EmrE-like"/>
</dbReference>
<feature type="transmembrane region" description="Helical" evidence="5">
    <location>
        <begin position="113"/>
        <end position="133"/>
    </location>
</feature>
<evidence type="ECO:0000313" key="7">
    <source>
        <dbReference type="EMBL" id="CAD9774560.1"/>
    </source>
</evidence>
<feature type="domain" description="EamA" evidence="6">
    <location>
        <begin position="27"/>
        <end position="157"/>
    </location>
</feature>
<reference evidence="7" key="1">
    <citation type="submission" date="2021-01" db="EMBL/GenBank/DDBJ databases">
        <authorList>
            <person name="Corre E."/>
            <person name="Pelletier E."/>
            <person name="Niang G."/>
            <person name="Scheremetjew M."/>
            <person name="Finn R."/>
            <person name="Kale V."/>
            <person name="Holt S."/>
            <person name="Cochrane G."/>
            <person name="Meng A."/>
            <person name="Brown T."/>
            <person name="Cohen L."/>
        </authorList>
    </citation>
    <scope>NUCLEOTIDE SEQUENCE</scope>
    <source>
        <strain evidence="7">CCMP622</strain>
    </source>
</reference>
<dbReference type="Pfam" id="PF00892">
    <property type="entry name" value="EamA"/>
    <property type="match status" value="2"/>
</dbReference>
<feature type="transmembrane region" description="Helical" evidence="5">
    <location>
        <begin position="86"/>
        <end position="107"/>
    </location>
</feature>
<evidence type="ECO:0000256" key="1">
    <source>
        <dbReference type="ARBA" id="ARBA00004141"/>
    </source>
</evidence>
<feature type="transmembrane region" description="Helical" evidence="5">
    <location>
        <begin position="247"/>
        <end position="266"/>
    </location>
</feature>
<evidence type="ECO:0000256" key="5">
    <source>
        <dbReference type="SAM" id="Phobius"/>
    </source>
</evidence>
<evidence type="ECO:0000256" key="3">
    <source>
        <dbReference type="ARBA" id="ARBA00022989"/>
    </source>
</evidence>
<feature type="transmembrane region" description="Helical" evidence="5">
    <location>
        <begin position="278"/>
        <end position="297"/>
    </location>
</feature>
<dbReference type="InterPro" id="IPR050638">
    <property type="entry name" value="AA-Vitamin_Transporters"/>
</dbReference>
<keyword evidence="4 5" id="KW-0472">Membrane</keyword>
<dbReference type="PANTHER" id="PTHR32322:SF2">
    <property type="entry name" value="EAMA DOMAIN-CONTAINING PROTEIN"/>
    <property type="match status" value="1"/>
</dbReference>
<accession>A0A7S2XFP5</accession>
<keyword evidence="2 5" id="KW-0812">Transmembrane</keyword>
<organism evidence="7">
    <name type="scientific">Lotharella oceanica</name>
    <dbReference type="NCBI Taxonomy" id="641309"/>
    <lineage>
        <taxon>Eukaryota</taxon>
        <taxon>Sar</taxon>
        <taxon>Rhizaria</taxon>
        <taxon>Cercozoa</taxon>
        <taxon>Chlorarachniophyceae</taxon>
        <taxon>Lotharella</taxon>
    </lineage>
</organism>
<protein>
    <recommendedName>
        <fullName evidence="6">EamA domain-containing protein</fullName>
    </recommendedName>
</protein>
<evidence type="ECO:0000256" key="2">
    <source>
        <dbReference type="ARBA" id="ARBA00022692"/>
    </source>
</evidence>
<dbReference type="GO" id="GO:0016020">
    <property type="term" value="C:membrane"/>
    <property type="evidence" value="ECO:0007669"/>
    <property type="project" value="UniProtKB-SubCell"/>
</dbReference>
<keyword evidence="3 5" id="KW-1133">Transmembrane helix</keyword>
<feature type="transmembrane region" description="Helical" evidence="5">
    <location>
        <begin position="173"/>
        <end position="190"/>
    </location>
</feature>
<feature type="transmembrane region" description="Helical" evidence="5">
    <location>
        <begin position="202"/>
        <end position="221"/>
    </location>
</feature>
<evidence type="ECO:0000259" key="6">
    <source>
        <dbReference type="Pfam" id="PF00892"/>
    </source>
</evidence>
<gene>
    <name evidence="7" type="ORF">LSP00402_LOCUS18553</name>
</gene>
<dbReference type="InterPro" id="IPR000620">
    <property type="entry name" value="EamA_dom"/>
</dbReference>
<proteinExistence type="predicted"/>
<dbReference type="PANTHER" id="PTHR32322">
    <property type="entry name" value="INNER MEMBRANE TRANSPORTER"/>
    <property type="match status" value="1"/>
</dbReference>
<feature type="transmembrane region" description="Helical" evidence="5">
    <location>
        <begin position="309"/>
        <end position="326"/>
    </location>
</feature>
<dbReference type="SUPFAM" id="SSF103481">
    <property type="entry name" value="Multidrug resistance efflux transporter EmrE"/>
    <property type="match status" value="2"/>
</dbReference>
<comment type="subcellular location">
    <subcellularLocation>
        <location evidence="1">Membrane</location>
        <topology evidence="1">Multi-pass membrane protein</topology>
    </subcellularLocation>
</comment>
<feature type="domain" description="EamA" evidence="6">
    <location>
        <begin position="171"/>
        <end position="325"/>
    </location>
</feature>